<keyword evidence="1" id="KW-0704">Schiff base</keyword>
<dbReference type="Pfam" id="PF00923">
    <property type="entry name" value="TAL_FSA"/>
    <property type="match status" value="1"/>
</dbReference>
<dbReference type="OrthoDB" id="1711136at2759"/>
<dbReference type="GO" id="GO:0005975">
    <property type="term" value="P:carbohydrate metabolic process"/>
    <property type="evidence" value="ECO:0007669"/>
    <property type="project" value="InterPro"/>
</dbReference>
<dbReference type="Gene3D" id="3.20.20.70">
    <property type="entry name" value="Aldolase class I"/>
    <property type="match status" value="1"/>
</dbReference>
<dbReference type="Proteomes" id="UP000241546">
    <property type="component" value="Unassembled WGS sequence"/>
</dbReference>
<evidence type="ECO:0000256" key="1">
    <source>
        <dbReference type="ARBA" id="ARBA00023270"/>
    </source>
</evidence>
<dbReference type="PANTHER" id="PTHR10683:SF39">
    <property type="entry name" value="TRANSALDOLASE"/>
    <property type="match status" value="1"/>
</dbReference>
<dbReference type="PANTHER" id="PTHR10683">
    <property type="entry name" value="TRANSALDOLASE"/>
    <property type="match status" value="1"/>
</dbReference>
<sequence>MARSMLHRLEELCNVDVDDVDTEVIKSIPFTPHNQTSNQAIITNALLADEPLLKDLVRQYGSQGWERVYDQAAVHLTARNVPHLSGRVLIQTSLRHVSSSAETLAHARRLAALYEAAGVPRDRFAIKIPFSGPAAAAAAVLNREGIRTLATSVFSLEQGIAASQSGCLFISPYYNEIAAHLDPSLRPTTEDPALEHPMSPRVIHILEAFAKAYRETGKEQPIMVIASHFTPAEIMAMAELGCPHVTVPPHLIRTLLDTPDTLPLPTTKKPEKLNYGEFATVQRLTKLSTIDPFARPDWDGKLADMQTDYLANDGEKLDEAIKNDPIAGKRLKDVEVFFNEMENKAKEAIEKEIAAQGL</sequence>
<proteinExistence type="predicted"/>
<dbReference type="GeneID" id="36601082"/>
<evidence type="ECO:0000313" key="2">
    <source>
        <dbReference type="EMBL" id="PTB63174.1"/>
    </source>
</evidence>
<dbReference type="InterPro" id="IPR013785">
    <property type="entry name" value="Aldolase_TIM"/>
</dbReference>
<dbReference type="GO" id="GO:0009052">
    <property type="term" value="P:pentose-phosphate shunt, non-oxidative branch"/>
    <property type="evidence" value="ECO:0007669"/>
    <property type="project" value="TreeGrafter"/>
</dbReference>
<dbReference type="EMBL" id="KZ680220">
    <property type="protein sequence ID" value="PTB63174.1"/>
    <property type="molecule type" value="Genomic_DNA"/>
</dbReference>
<dbReference type="SUPFAM" id="SSF51569">
    <property type="entry name" value="Aldolase"/>
    <property type="match status" value="1"/>
</dbReference>
<gene>
    <name evidence="2" type="ORF">BBK36DRAFT_1136400</name>
</gene>
<name>A0A2T4B1I5_9HYPO</name>
<dbReference type="RefSeq" id="XP_024746494.1">
    <property type="nucleotide sequence ID" value="XM_024892964.1"/>
</dbReference>
<keyword evidence="3" id="KW-1185">Reference proteome</keyword>
<accession>A0A2T4B1I5</accession>
<reference evidence="3" key="1">
    <citation type="submission" date="2016-07" db="EMBL/GenBank/DDBJ databases">
        <title>Multiple horizontal gene transfer events from other fungi enriched the ability of initially mycotrophic Trichoderma (Ascomycota) to feed on dead plant biomass.</title>
        <authorList>
            <consortium name="DOE Joint Genome Institute"/>
            <person name="Atanasova L."/>
            <person name="Chenthamara K."/>
            <person name="Zhang J."/>
            <person name="Grujic M."/>
            <person name="Henrissat B."/>
            <person name="Kuo A."/>
            <person name="Aerts A."/>
            <person name="Salamov A."/>
            <person name="Lipzen A."/>
            <person name="Labutti K."/>
            <person name="Barry K."/>
            <person name="Miao Y."/>
            <person name="Rahimi M.J."/>
            <person name="Shen Q."/>
            <person name="Grigoriev I.V."/>
            <person name="Kubicek C.P."/>
            <person name="Druzhinina I.S."/>
        </authorList>
    </citation>
    <scope>NUCLEOTIDE SEQUENCE [LARGE SCALE GENOMIC DNA]</scope>
    <source>
        <strain evidence="3">TUCIM 6016</strain>
    </source>
</reference>
<dbReference type="AlphaFoldDB" id="A0A2T4B1I5"/>
<dbReference type="GO" id="GO:0004801">
    <property type="term" value="F:transaldolase activity"/>
    <property type="evidence" value="ECO:0007669"/>
    <property type="project" value="TreeGrafter"/>
</dbReference>
<dbReference type="InterPro" id="IPR001585">
    <property type="entry name" value="TAL/FSA"/>
</dbReference>
<evidence type="ECO:0000313" key="3">
    <source>
        <dbReference type="Proteomes" id="UP000241546"/>
    </source>
</evidence>
<organism evidence="2 3">
    <name type="scientific">Trichoderma citrinoviride</name>
    <dbReference type="NCBI Taxonomy" id="58853"/>
    <lineage>
        <taxon>Eukaryota</taxon>
        <taxon>Fungi</taxon>
        <taxon>Dikarya</taxon>
        <taxon>Ascomycota</taxon>
        <taxon>Pezizomycotina</taxon>
        <taxon>Sordariomycetes</taxon>
        <taxon>Hypocreomycetidae</taxon>
        <taxon>Hypocreales</taxon>
        <taxon>Hypocreaceae</taxon>
        <taxon>Trichoderma</taxon>
    </lineage>
</organism>
<protein>
    <submittedName>
        <fullName evidence="2">Aldolase</fullName>
    </submittedName>
</protein>